<feature type="region of interest" description="Disordered" evidence="1">
    <location>
        <begin position="56"/>
        <end position="148"/>
    </location>
</feature>
<comment type="caution">
    <text evidence="2">The sequence shown here is derived from an EMBL/GenBank/DDBJ whole genome shotgun (WGS) entry which is preliminary data.</text>
</comment>
<gene>
    <name evidence="2" type="ORF">HDK90DRAFT_523309</name>
</gene>
<dbReference type="Proteomes" id="UP001492380">
    <property type="component" value="Unassembled WGS sequence"/>
</dbReference>
<evidence type="ECO:0000313" key="2">
    <source>
        <dbReference type="EMBL" id="KAK8240209.1"/>
    </source>
</evidence>
<keyword evidence="3" id="KW-1185">Reference proteome</keyword>
<organism evidence="2 3">
    <name type="scientific">Phyllosticta capitalensis</name>
    <dbReference type="NCBI Taxonomy" id="121624"/>
    <lineage>
        <taxon>Eukaryota</taxon>
        <taxon>Fungi</taxon>
        <taxon>Dikarya</taxon>
        <taxon>Ascomycota</taxon>
        <taxon>Pezizomycotina</taxon>
        <taxon>Dothideomycetes</taxon>
        <taxon>Dothideomycetes incertae sedis</taxon>
        <taxon>Botryosphaeriales</taxon>
        <taxon>Phyllostictaceae</taxon>
        <taxon>Phyllosticta</taxon>
    </lineage>
</organism>
<evidence type="ECO:0008006" key="4">
    <source>
        <dbReference type="Google" id="ProtNLM"/>
    </source>
</evidence>
<sequence>MDEATARNVLQRMDACVDTMEENSTKMLETIHENLKVTAEMKGLKGLIEQHLRKNDELADSEEDNDTTLITSNRDMSVTSVFGDESDLGVDVQSGTGDEMNQPATDDATEDSDDSVELLLTDDEDHPRKKRRLREPGDSSSQGVPDESANLVAQPAHATKSIPQATTFEAPLPVFYMHPTDGKIQASDFQQRSPDLFRQSLLQIQEISKLSYWKSYINPVTKSCMNAYVKFRVPANKVRWSDTYPHRRPCKLCSERSLICIVLDNEGTELVVLGPQAEQE</sequence>
<protein>
    <recommendedName>
        <fullName evidence="4">PiggyBac transposable element-derived protein domain-containing protein</fullName>
    </recommendedName>
</protein>
<proteinExistence type="predicted"/>
<accession>A0ABR1YVI5</accession>
<dbReference type="EMBL" id="JBBWRZ010000003">
    <property type="protein sequence ID" value="KAK8240209.1"/>
    <property type="molecule type" value="Genomic_DNA"/>
</dbReference>
<feature type="compositionally biased region" description="Polar residues" evidence="1">
    <location>
        <begin position="67"/>
        <end position="80"/>
    </location>
</feature>
<reference evidence="2 3" key="1">
    <citation type="submission" date="2024-04" db="EMBL/GenBank/DDBJ databases">
        <title>Phyllosticta paracitricarpa is synonymous to the EU quarantine fungus P. citricarpa based on phylogenomic analyses.</title>
        <authorList>
            <consortium name="Lawrence Berkeley National Laboratory"/>
            <person name="Van Ingen-Buijs V.A."/>
            <person name="Van Westerhoven A.C."/>
            <person name="Haridas S."/>
            <person name="Skiadas P."/>
            <person name="Martin F."/>
            <person name="Groenewald J.Z."/>
            <person name="Crous P.W."/>
            <person name="Seidl M.F."/>
        </authorList>
    </citation>
    <scope>NUCLEOTIDE SEQUENCE [LARGE SCALE GENOMIC DNA]</scope>
    <source>
        <strain evidence="2 3">CBS 123374</strain>
    </source>
</reference>
<evidence type="ECO:0000313" key="3">
    <source>
        <dbReference type="Proteomes" id="UP001492380"/>
    </source>
</evidence>
<evidence type="ECO:0000256" key="1">
    <source>
        <dbReference type="SAM" id="MobiDB-lite"/>
    </source>
</evidence>
<feature type="compositionally biased region" description="Acidic residues" evidence="1">
    <location>
        <begin position="107"/>
        <end position="124"/>
    </location>
</feature>
<name>A0ABR1YVI5_9PEZI</name>